<reference evidence="6 7" key="1">
    <citation type="submission" date="2019-11" db="EMBL/GenBank/DDBJ databases">
        <authorList>
            <person name="Holert J."/>
        </authorList>
    </citation>
    <scope>NUCLEOTIDE SEQUENCE [LARGE SCALE GENOMIC DNA]</scope>
    <source>
        <strain evidence="6">SB11_3</strain>
    </source>
</reference>
<evidence type="ECO:0000256" key="4">
    <source>
        <dbReference type="ARBA" id="ARBA00023163"/>
    </source>
</evidence>
<name>A0A5S9QBC5_9GAMM</name>
<dbReference type="Gene3D" id="1.10.10.10">
    <property type="entry name" value="Winged helix-like DNA-binding domain superfamily/Winged helix DNA-binding domain"/>
    <property type="match status" value="1"/>
</dbReference>
<dbReference type="OrthoDB" id="9808620at2"/>
<dbReference type="InterPro" id="IPR000847">
    <property type="entry name" value="LysR_HTH_N"/>
</dbReference>
<dbReference type="FunFam" id="1.10.10.10:FF:000001">
    <property type="entry name" value="LysR family transcriptional regulator"/>
    <property type="match status" value="1"/>
</dbReference>
<dbReference type="Proteomes" id="UP000441399">
    <property type="component" value="Unassembled WGS sequence"/>
</dbReference>
<dbReference type="Gene3D" id="3.40.190.10">
    <property type="entry name" value="Periplasmic binding protein-like II"/>
    <property type="match status" value="2"/>
</dbReference>
<protein>
    <submittedName>
        <fullName evidence="6">HTH-type transcriptional regulator CysL</fullName>
    </submittedName>
</protein>
<dbReference type="PANTHER" id="PTHR30126">
    <property type="entry name" value="HTH-TYPE TRANSCRIPTIONAL REGULATOR"/>
    <property type="match status" value="1"/>
</dbReference>
<gene>
    <name evidence="6" type="primary">cysL_2</name>
    <name evidence="6" type="ORF">OPDIPICF_01735</name>
</gene>
<proteinExistence type="inferred from homology"/>
<evidence type="ECO:0000313" key="7">
    <source>
        <dbReference type="Proteomes" id="UP000441399"/>
    </source>
</evidence>
<dbReference type="PANTHER" id="PTHR30126:SF94">
    <property type="entry name" value="LYSR FAMILY TRANSCRIPTIONAL REGULATOR"/>
    <property type="match status" value="1"/>
</dbReference>
<evidence type="ECO:0000259" key="5">
    <source>
        <dbReference type="PROSITE" id="PS50931"/>
    </source>
</evidence>
<dbReference type="SUPFAM" id="SSF53850">
    <property type="entry name" value="Periplasmic binding protein-like II"/>
    <property type="match status" value="1"/>
</dbReference>
<dbReference type="SUPFAM" id="SSF46785">
    <property type="entry name" value="Winged helix' DNA-binding domain"/>
    <property type="match status" value="1"/>
</dbReference>
<dbReference type="PROSITE" id="PS50931">
    <property type="entry name" value="HTH_LYSR"/>
    <property type="match status" value="1"/>
</dbReference>
<organism evidence="6 7">
    <name type="scientific">BD1-7 clade bacterium</name>
    <dbReference type="NCBI Taxonomy" id="2029982"/>
    <lineage>
        <taxon>Bacteria</taxon>
        <taxon>Pseudomonadati</taxon>
        <taxon>Pseudomonadota</taxon>
        <taxon>Gammaproteobacteria</taxon>
        <taxon>Cellvibrionales</taxon>
        <taxon>Spongiibacteraceae</taxon>
        <taxon>BD1-7 clade</taxon>
    </lineage>
</organism>
<dbReference type="EMBL" id="CACSIO010000023">
    <property type="protein sequence ID" value="CAA0115485.1"/>
    <property type="molecule type" value="Genomic_DNA"/>
</dbReference>
<accession>A0A5S9QBC5</accession>
<evidence type="ECO:0000313" key="6">
    <source>
        <dbReference type="EMBL" id="CAA0115485.1"/>
    </source>
</evidence>
<dbReference type="GO" id="GO:0003700">
    <property type="term" value="F:DNA-binding transcription factor activity"/>
    <property type="evidence" value="ECO:0007669"/>
    <property type="project" value="InterPro"/>
</dbReference>
<dbReference type="GO" id="GO:0000976">
    <property type="term" value="F:transcription cis-regulatory region binding"/>
    <property type="evidence" value="ECO:0007669"/>
    <property type="project" value="TreeGrafter"/>
</dbReference>
<feature type="domain" description="HTH lysR-type" evidence="5">
    <location>
        <begin position="3"/>
        <end position="60"/>
    </location>
</feature>
<evidence type="ECO:0000256" key="3">
    <source>
        <dbReference type="ARBA" id="ARBA00023125"/>
    </source>
</evidence>
<evidence type="ECO:0000256" key="1">
    <source>
        <dbReference type="ARBA" id="ARBA00009437"/>
    </source>
</evidence>
<keyword evidence="7" id="KW-1185">Reference proteome</keyword>
<evidence type="ECO:0000256" key="2">
    <source>
        <dbReference type="ARBA" id="ARBA00023015"/>
    </source>
</evidence>
<dbReference type="InterPro" id="IPR036388">
    <property type="entry name" value="WH-like_DNA-bd_sf"/>
</dbReference>
<dbReference type="Pfam" id="PF00126">
    <property type="entry name" value="HTH_1"/>
    <property type="match status" value="1"/>
</dbReference>
<dbReference type="AlphaFoldDB" id="A0A5S9QBC5"/>
<keyword evidence="4" id="KW-0804">Transcription</keyword>
<keyword evidence="2" id="KW-0805">Transcription regulation</keyword>
<dbReference type="InterPro" id="IPR036390">
    <property type="entry name" value="WH_DNA-bd_sf"/>
</dbReference>
<dbReference type="NCBIfam" id="NF008095">
    <property type="entry name" value="PRK10837.1"/>
    <property type="match status" value="1"/>
</dbReference>
<keyword evidence="3" id="KW-0238">DNA-binding</keyword>
<sequence length="306" mass="34074">MRITLKQLRVFAAVAQSENMTQAADSIALTQSAMSMALKEFESQLNTPLFHRHGKRIKLNPVGHNLLPKVLQLLQLAEEIERMATSDELAGQLRIGASSTIGNYLAPSIIAQFLLDYPDIDIDLKVGNTQQIIADVSHLRLDMGLIEGLCDIPQIERTVWRHDELRIFAAANHPLAQKQANNDEITAADLAACRWILRETGSGTREIFTNATHRYLNTSEKLLELGNSEAIKQAVKTGFGISCLSELAIASELRHGELVALDVSGLKDLDLHRQLFIIKNRSQVMSRLEQTFEHKLLEHGNLDESA</sequence>
<dbReference type="InterPro" id="IPR005119">
    <property type="entry name" value="LysR_subst-bd"/>
</dbReference>
<dbReference type="Pfam" id="PF03466">
    <property type="entry name" value="LysR_substrate"/>
    <property type="match status" value="1"/>
</dbReference>
<dbReference type="CDD" id="cd08420">
    <property type="entry name" value="PBP2_CysL_like"/>
    <property type="match status" value="1"/>
</dbReference>
<comment type="similarity">
    <text evidence="1">Belongs to the LysR transcriptional regulatory family.</text>
</comment>